<evidence type="ECO:0000313" key="1">
    <source>
        <dbReference type="Proteomes" id="UP000694857"/>
    </source>
</evidence>
<accession>A0A8B8XPN2</accession>
<protein>
    <submittedName>
        <fullName evidence="2">ATP synthase subunit ATP5MPL, mitochondrial-like</fullName>
    </submittedName>
</protein>
<dbReference type="PANTHER" id="PTHR15233">
    <property type="entry name" value="MITOCHONDRIAL PROTEOLIPID"/>
    <property type="match status" value="1"/>
</dbReference>
<keyword evidence="1" id="KW-1185">Reference proteome</keyword>
<dbReference type="AlphaFoldDB" id="A0A8B8XPN2"/>
<evidence type="ECO:0000313" key="2">
    <source>
        <dbReference type="RefSeq" id="XP_036711436.1"/>
    </source>
</evidence>
<dbReference type="GeneID" id="118896917"/>
<dbReference type="GO" id="GO:0005739">
    <property type="term" value="C:mitochondrion"/>
    <property type="evidence" value="ECO:0007669"/>
    <property type="project" value="InterPro"/>
</dbReference>
<sequence>MPQSLIKHTWVPRKPYSTQVYRKIWGRMGLMGSISYKLMSADERSKALKAWGPAPAYGHSTG</sequence>
<name>A0A8B8XPN2_BALMU</name>
<organism evidence="1 2">
    <name type="scientific">Balaenoptera musculus</name>
    <name type="common">Blue whale</name>
    <dbReference type="NCBI Taxonomy" id="9771"/>
    <lineage>
        <taxon>Eukaryota</taxon>
        <taxon>Metazoa</taxon>
        <taxon>Chordata</taxon>
        <taxon>Craniata</taxon>
        <taxon>Vertebrata</taxon>
        <taxon>Euteleostomi</taxon>
        <taxon>Mammalia</taxon>
        <taxon>Eutheria</taxon>
        <taxon>Laurasiatheria</taxon>
        <taxon>Artiodactyla</taxon>
        <taxon>Whippomorpha</taxon>
        <taxon>Cetacea</taxon>
        <taxon>Mysticeti</taxon>
        <taxon>Balaenopteridae</taxon>
        <taxon>Balaenoptera</taxon>
    </lineage>
</organism>
<dbReference type="RefSeq" id="XP_036711436.1">
    <property type="nucleotide sequence ID" value="XM_036855541.1"/>
</dbReference>
<dbReference type="Proteomes" id="UP000694857">
    <property type="component" value="Chromosome 6"/>
</dbReference>
<dbReference type="InterPro" id="IPR012574">
    <property type="entry name" value="ATP5MJ"/>
</dbReference>
<dbReference type="Pfam" id="PF08039">
    <property type="entry name" value="Mit_proteolip"/>
    <property type="match status" value="1"/>
</dbReference>
<proteinExistence type="predicted"/>
<dbReference type="KEGG" id="bmus:118896917"/>
<reference evidence="2" key="1">
    <citation type="submission" date="2025-08" db="UniProtKB">
        <authorList>
            <consortium name="RefSeq"/>
        </authorList>
    </citation>
    <scope>IDENTIFICATION</scope>
    <source>
        <tissue evidence="2">Epidermis and Blubber</tissue>
    </source>
</reference>
<dbReference type="OrthoDB" id="10301234at2759"/>
<gene>
    <name evidence="2" type="primary">LOC118896917</name>
</gene>
<dbReference type="PANTHER" id="PTHR15233:SF1">
    <property type="entry name" value="ATP SYNTHASE SUBUNIT ATP5MJ, MITOCHONDRIAL"/>
    <property type="match status" value="1"/>
</dbReference>